<gene>
    <name evidence="2" type="ORF">SDJN03_17282</name>
</gene>
<comment type="caution">
    <text evidence="2">The sequence shown here is derived from an EMBL/GenBank/DDBJ whole genome shotgun (WGS) entry which is preliminary data.</text>
</comment>
<feature type="non-terminal residue" evidence="2">
    <location>
        <position position="1"/>
    </location>
</feature>
<dbReference type="EMBL" id="JAGKQH010000011">
    <property type="protein sequence ID" value="KAG6588717.1"/>
    <property type="molecule type" value="Genomic_DNA"/>
</dbReference>
<feature type="transmembrane region" description="Helical" evidence="1">
    <location>
        <begin position="63"/>
        <end position="82"/>
    </location>
</feature>
<organism evidence="2 3">
    <name type="scientific">Cucurbita argyrosperma subsp. sororia</name>
    <dbReference type="NCBI Taxonomy" id="37648"/>
    <lineage>
        <taxon>Eukaryota</taxon>
        <taxon>Viridiplantae</taxon>
        <taxon>Streptophyta</taxon>
        <taxon>Embryophyta</taxon>
        <taxon>Tracheophyta</taxon>
        <taxon>Spermatophyta</taxon>
        <taxon>Magnoliopsida</taxon>
        <taxon>eudicotyledons</taxon>
        <taxon>Gunneridae</taxon>
        <taxon>Pentapetalae</taxon>
        <taxon>rosids</taxon>
        <taxon>fabids</taxon>
        <taxon>Cucurbitales</taxon>
        <taxon>Cucurbitaceae</taxon>
        <taxon>Cucurbiteae</taxon>
        <taxon>Cucurbita</taxon>
    </lineage>
</organism>
<keyword evidence="1" id="KW-0812">Transmembrane</keyword>
<evidence type="ECO:0000313" key="2">
    <source>
        <dbReference type="EMBL" id="KAG6588717.1"/>
    </source>
</evidence>
<proteinExistence type="predicted"/>
<protein>
    <submittedName>
        <fullName evidence="2">Uncharacterized protein</fullName>
    </submittedName>
</protein>
<keyword evidence="1" id="KW-1133">Transmembrane helix</keyword>
<keyword evidence="1" id="KW-0472">Membrane</keyword>
<sequence length="92" mass="10332">MAILILHKDIPIPIPIPIPTKVTLHKDTHPYNTLTQTLKINVPTSWFNPNNSNNRKPIVTGKAAWLSFVVAAFGILGLDVSIDEELEWYSIE</sequence>
<dbReference type="Proteomes" id="UP000685013">
    <property type="component" value="Chromosome 11"/>
</dbReference>
<keyword evidence="3" id="KW-1185">Reference proteome</keyword>
<accession>A0AAV6MVX1</accession>
<name>A0AAV6MVX1_9ROSI</name>
<evidence type="ECO:0000313" key="3">
    <source>
        <dbReference type="Proteomes" id="UP000685013"/>
    </source>
</evidence>
<dbReference type="AlphaFoldDB" id="A0AAV6MVX1"/>
<evidence type="ECO:0000256" key="1">
    <source>
        <dbReference type="SAM" id="Phobius"/>
    </source>
</evidence>
<reference evidence="2 3" key="1">
    <citation type="journal article" date="2021" name="Hortic Res">
        <title>The domestication of Cucurbita argyrosperma as revealed by the genome of its wild relative.</title>
        <authorList>
            <person name="Barrera-Redondo J."/>
            <person name="Sanchez-de la Vega G."/>
            <person name="Aguirre-Liguori J.A."/>
            <person name="Castellanos-Morales G."/>
            <person name="Gutierrez-Guerrero Y.T."/>
            <person name="Aguirre-Dugua X."/>
            <person name="Aguirre-Planter E."/>
            <person name="Tenaillon M.I."/>
            <person name="Lira-Saade R."/>
            <person name="Eguiarte L.E."/>
        </authorList>
    </citation>
    <scope>NUCLEOTIDE SEQUENCE [LARGE SCALE GENOMIC DNA]</scope>
    <source>
        <strain evidence="2">JBR-2021</strain>
    </source>
</reference>